<evidence type="ECO:0000259" key="10">
    <source>
        <dbReference type="Pfam" id="PF04561"/>
    </source>
</evidence>
<organism evidence="14 15">
    <name type="scientific">candidate division WS6 bacterium 36_33</name>
    <dbReference type="NCBI Taxonomy" id="1641388"/>
    <lineage>
        <taxon>Bacteria</taxon>
        <taxon>Candidatus Dojkabacteria</taxon>
    </lineage>
</organism>
<dbReference type="InterPro" id="IPR007120">
    <property type="entry name" value="DNA-dir_RNAP_su2_dom"/>
</dbReference>
<feature type="domain" description="RNA polymerase beta subunit protrusion" evidence="11">
    <location>
        <begin position="27"/>
        <end position="379"/>
    </location>
</feature>
<dbReference type="InterPro" id="IPR019462">
    <property type="entry name" value="DNA-dir_RNA_pol_bsu_external_1"/>
</dbReference>
<dbReference type="InterPro" id="IPR015712">
    <property type="entry name" value="DNA-dir_RNA_pol_su2"/>
</dbReference>
<dbReference type="Gene3D" id="2.30.150.10">
    <property type="entry name" value="DNA-directed RNA polymerase, beta subunit, external 1 domain"/>
    <property type="match status" value="2"/>
</dbReference>
<keyword evidence="2 6" id="KW-0808">Transferase</keyword>
<dbReference type="Gene3D" id="3.90.1110.10">
    <property type="entry name" value="RNA polymerase Rpb2, domain 2"/>
    <property type="match status" value="1"/>
</dbReference>
<comment type="function">
    <text evidence="6">DNA-dependent RNA polymerase catalyzes the transcription of DNA into RNA using the four ribonucleoside triphosphates as substrates.</text>
</comment>
<evidence type="ECO:0000259" key="11">
    <source>
        <dbReference type="Pfam" id="PF04563"/>
    </source>
</evidence>
<dbReference type="Pfam" id="PF04560">
    <property type="entry name" value="RNA_pol_Rpb2_7"/>
    <property type="match status" value="1"/>
</dbReference>
<proteinExistence type="inferred from homology"/>
<evidence type="ECO:0000259" key="12">
    <source>
        <dbReference type="Pfam" id="PF04565"/>
    </source>
</evidence>
<dbReference type="InterPro" id="IPR037033">
    <property type="entry name" value="DNA-dir_RNAP_su2_hyb_sf"/>
</dbReference>
<keyword evidence="3 6" id="KW-0548">Nucleotidyltransferase</keyword>
<dbReference type="Pfam" id="PF04561">
    <property type="entry name" value="RNA_pol_Rpb2_2"/>
    <property type="match status" value="1"/>
</dbReference>
<dbReference type="Gene3D" id="3.90.1100.10">
    <property type="match status" value="2"/>
</dbReference>
<dbReference type="InterPro" id="IPR007644">
    <property type="entry name" value="RNA_pol_bsu_protrusion"/>
</dbReference>
<dbReference type="GO" id="GO:0003677">
    <property type="term" value="F:DNA binding"/>
    <property type="evidence" value="ECO:0007669"/>
    <property type="project" value="UniProtKB-UniRule"/>
</dbReference>
<name>A0A124FU54_9BACT</name>
<dbReference type="Gene3D" id="2.40.270.10">
    <property type="entry name" value="DNA-directed RNA polymerase, subunit 2, domain 6"/>
    <property type="match status" value="2"/>
</dbReference>
<protein>
    <recommendedName>
        <fullName evidence="6">DNA-directed RNA polymerase subunit beta</fullName>
        <shortName evidence="6">RNAP subunit beta</shortName>
        <ecNumber evidence="6">2.7.7.6</ecNumber>
    </recommendedName>
    <alternativeName>
        <fullName evidence="6">RNA polymerase subunit beta</fullName>
    </alternativeName>
    <alternativeName>
        <fullName evidence="6">Transcriptase subunit beta</fullName>
    </alternativeName>
</protein>
<evidence type="ECO:0000256" key="4">
    <source>
        <dbReference type="ARBA" id="ARBA00023163"/>
    </source>
</evidence>
<dbReference type="PATRIC" id="fig|1641388.3.peg.21"/>
<evidence type="ECO:0000256" key="1">
    <source>
        <dbReference type="ARBA" id="ARBA00022478"/>
    </source>
</evidence>
<dbReference type="PANTHER" id="PTHR20856">
    <property type="entry name" value="DNA-DIRECTED RNA POLYMERASE I SUBUNIT 2"/>
    <property type="match status" value="1"/>
</dbReference>
<dbReference type="InterPro" id="IPR007641">
    <property type="entry name" value="RNA_pol_Rpb2_7"/>
</dbReference>
<feature type="domain" description="RNA polymerase Rpb2" evidence="12">
    <location>
        <begin position="394"/>
        <end position="461"/>
    </location>
</feature>
<dbReference type="Pfam" id="PF00562">
    <property type="entry name" value="RNA_pol_Rpb2_6"/>
    <property type="match status" value="1"/>
</dbReference>
<keyword evidence="1 6" id="KW-0240">DNA-directed RNA polymerase</keyword>
<dbReference type="Gene3D" id="3.90.1800.10">
    <property type="entry name" value="RNA polymerase alpha subunit dimerisation domain"/>
    <property type="match status" value="1"/>
</dbReference>
<evidence type="ECO:0000313" key="15">
    <source>
        <dbReference type="Proteomes" id="UP000053469"/>
    </source>
</evidence>
<evidence type="ECO:0000256" key="3">
    <source>
        <dbReference type="ARBA" id="ARBA00022695"/>
    </source>
</evidence>
<feature type="domain" description="DNA-directed RNA polymerase beta subunit external 1" evidence="13">
    <location>
        <begin position="524"/>
        <end position="587"/>
    </location>
</feature>
<dbReference type="Pfam" id="PF04565">
    <property type="entry name" value="RNA_pol_Rpb2_3"/>
    <property type="match status" value="1"/>
</dbReference>
<dbReference type="InterPro" id="IPR007645">
    <property type="entry name" value="RNA_pol_Rpb2_3"/>
</dbReference>
<dbReference type="Pfam" id="PF10385">
    <property type="entry name" value="RNA_pol_Rpb2_45"/>
    <property type="match status" value="1"/>
</dbReference>
<dbReference type="InterPro" id="IPR010243">
    <property type="entry name" value="RNA_pol_bsu_bac"/>
</dbReference>
<feature type="domain" description="RNA polymerase Rpb2" evidence="10">
    <location>
        <begin position="141"/>
        <end position="333"/>
    </location>
</feature>
<evidence type="ECO:0000259" key="8">
    <source>
        <dbReference type="Pfam" id="PF00562"/>
    </source>
</evidence>
<dbReference type="InterPro" id="IPR037034">
    <property type="entry name" value="RNA_pol_Rpb2_2_sf"/>
</dbReference>
<evidence type="ECO:0000256" key="5">
    <source>
        <dbReference type="ARBA" id="ARBA00048552"/>
    </source>
</evidence>
<evidence type="ECO:0000259" key="9">
    <source>
        <dbReference type="Pfam" id="PF04560"/>
    </source>
</evidence>
<dbReference type="GO" id="GO:0003899">
    <property type="term" value="F:DNA-directed RNA polymerase activity"/>
    <property type="evidence" value="ECO:0007669"/>
    <property type="project" value="UniProtKB-UniRule"/>
</dbReference>
<comment type="caution">
    <text evidence="14">The sequence shown here is derived from an EMBL/GenBank/DDBJ whole genome shotgun (WGS) entry which is preliminary data.</text>
</comment>
<feature type="domain" description="DNA-directed RNA polymerase subunit 2 hybrid-binding" evidence="8">
    <location>
        <begin position="650"/>
        <end position="1034"/>
    </location>
</feature>
<comment type="subunit">
    <text evidence="6">The RNAP catalytic core consists of 2 alpha, 1 beta, 1 beta' and 1 omega subunit. When a sigma factor is associated with the core the holoenzyme is formed, which can initiate transcription.</text>
</comment>
<dbReference type="InterPro" id="IPR042107">
    <property type="entry name" value="DNA-dir_RNA_pol_bsu_ext_1_sf"/>
</dbReference>
<gene>
    <name evidence="6" type="primary">rpoB</name>
    <name evidence="14" type="ORF">XD87_0079</name>
</gene>
<dbReference type="Gene3D" id="2.40.50.150">
    <property type="match status" value="1"/>
</dbReference>
<evidence type="ECO:0000259" key="13">
    <source>
        <dbReference type="Pfam" id="PF10385"/>
    </source>
</evidence>
<evidence type="ECO:0000256" key="7">
    <source>
        <dbReference type="RuleBase" id="RU000434"/>
    </source>
</evidence>
<evidence type="ECO:0000256" key="2">
    <source>
        <dbReference type="ARBA" id="ARBA00022679"/>
    </source>
</evidence>
<comment type="similarity">
    <text evidence="6 7">Belongs to the RNA polymerase beta chain family.</text>
</comment>
<reference evidence="15" key="1">
    <citation type="journal article" date="2015" name="MBio">
        <title>Genome-Resolved Metagenomic Analysis Reveals Roles for Candidate Phyla and Other Microbial Community Members in Biogeochemical Transformations in Oil Reservoirs.</title>
        <authorList>
            <person name="Hu P."/>
            <person name="Tom L."/>
            <person name="Singh A."/>
            <person name="Thomas B.C."/>
            <person name="Baker B.J."/>
            <person name="Piceno Y.M."/>
            <person name="Andersen G.L."/>
            <person name="Banfield J.F."/>
        </authorList>
    </citation>
    <scope>NUCLEOTIDE SEQUENCE [LARGE SCALE GENOMIC DNA]</scope>
</reference>
<dbReference type="EMBL" id="LGGI01000005">
    <property type="protein sequence ID" value="KUK67525.1"/>
    <property type="molecule type" value="Genomic_DNA"/>
</dbReference>
<feature type="domain" description="RNA polymerase Rpb2" evidence="9">
    <location>
        <begin position="1036"/>
        <end position="1110"/>
    </location>
</feature>
<dbReference type="Gene3D" id="2.40.50.100">
    <property type="match status" value="1"/>
</dbReference>
<dbReference type="GO" id="GO:0032549">
    <property type="term" value="F:ribonucleoside binding"/>
    <property type="evidence" value="ECO:0007669"/>
    <property type="project" value="InterPro"/>
</dbReference>
<sequence>MVKPKRNRSGRINLGLGYSGDVEFPNLIEAQQASFTDFLENGFQRLFSEINPVKDTMERMWTLEFKDFKYGDPYRSIEEAITKGLSYEVPVYAKVQLLNNRTGEIKEQEIFVTDVPVMTNDGVFIFNGVRRVVTHQIVRSEGVLYEVSDKLPLRTLYKVRLMPGKGPWYEIDTNKHSVISMRILPKRPKVLITELLRVFGWESDDDIRKLFKDVDTNEENKYIEATLARDFTNNKEEAIISIYNKLRPDESVTLESAERYIKSNFFNSRKFDLGRIGRYQLNRKLGTDYDINDSDQVRLYPSDIALTVKRLIQMNNGEVEPDDIDHLSNRRIRSVGEILERQLNNGIGRLEKNIRDKMSLYGQDAKVTPSMLISTKPISASIQSFFGSNALSSFMDQTNILSEMENKRKVTAGGPGGIAKQRATFSIREVHNSHYSKFDPVTSPESSNIGVVVQLAMLARINEFGFLEAPYRRVENEVNNNKTNLMHRIVDETVKDGKKLIAKKGEKVDEKLAEKITKVKGLKKVKVKPFITEDIEYLDAMDEEKHYISTATITTDEDNNIMDSLVPVRHGGDFMIENVDIVKFVDVLAGQQAGLGMALIPFVSHNDAMRALTGSNMQRQAVPLVKQQAPLVGTGMEEVVGRQASWGVFAEDDGEVLYVDAKKLSVKYKKGGLKDYDLITFYRSNDNTSFSQVPIVNIGDKFKKGDTLVDGPTMENGELAIGINLKAALMFYEGYNYEDAVIISERIVRKDLLTSIHIREYTVSVRDTELGPEIITADIPHVNERILRKLDDRGIIRDGVKVKSGDILVGVVAPRGEKELTAEERLLRAIFGESASDVRDNSLRIPHGEEGIVIRSQVLSADKGDKLRPGVLHEVKVWVANTKKIDFGDKIAGRHGDKNTIAAIRPVEDMPFTEDGEPVDIVLTPTFLKRMNMGQAEEVHFGKYAKILNEKLAFPIFEGENLEWLKKELKKANVDMAEKEDLYDGRTGNKFPRKITVGTKYVLKLHHIADEKVHARSTGPYTAVSQQPLGGKAQMGGQRFGEMEVWALEAHAAPYALQEMLTIKSDDIKGRSAAYKAIIHGDKIENVNIPESFKVLVKELNALCLNLDLISTQPTQEEVKEDEEK</sequence>
<dbReference type="GO" id="GO:0006351">
    <property type="term" value="P:DNA-templated transcription"/>
    <property type="evidence" value="ECO:0007669"/>
    <property type="project" value="UniProtKB-UniRule"/>
</dbReference>
<keyword evidence="4 6" id="KW-0804">Transcription</keyword>
<dbReference type="InterPro" id="IPR007642">
    <property type="entry name" value="RNA_pol_Rpb2_2"/>
</dbReference>
<dbReference type="GO" id="GO:0000428">
    <property type="term" value="C:DNA-directed RNA polymerase complex"/>
    <property type="evidence" value="ECO:0007669"/>
    <property type="project" value="UniProtKB-KW"/>
</dbReference>
<dbReference type="AlphaFoldDB" id="A0A124FU54"/>
<evidence type="ECO:0000313" key="14">
    <source>
        <dbReference type="EMBL" id="KUK67525.1"/>
    </source>
</evidence>
<dbReference type="EC" id="2.7.7.6" evidence="6"/>
<dbReference type="CDD" id="cd00653">
    <property type="entry name" value="RNA_pol_B_RPB2"/>
    <property type="match status" value="1"/>
</dbReference>
<dbReference type="Pfam" id="PF04563">
    <property type="entry name" value="RNA_pol_Rpb2_1"/>
    <property type="match status" value="1"/>
</dbReference>
<evidence type="ECO:0000256" key="6">
    <source>
        <dbReference type="HAMAP-Rule" id="MF_01321"/>
    </source>
</evidence>
<accession>A0A124FU54</accession>
<dbReference type="SUPFAM" id="SSF64484">
    <property type="entry name" value="beta and beta-prime subunits of DNA dependent RNA-polymerase"/>
    <property type="match status" value="1"/>
</dbReference>
<dbReference type="Proteomes" id="UP000053469">
    <property type="component" value="Unassembled WGS sequence"/>
</dbReference>
<dbReference type="HAMAP" id="MF_01321">
    <property type="entry name" value="RNApol_bact_RpoB"/>
    <property type="match status" value="1"/>
</dbReference>
<dbReference type="InterPro" id="IPR014724">
    <property type="entry name" value="RNA_pol_RPB2_OB-fold"/>
</dbReference>
<comment type="catalytic activity">
    <reaction evidence="5 6">
        <text>RNA(n) + a ribonucleoside 5'-triphosphate = RNA(n+1) + diphosphate</text>
        <dbReference type="Rhea" id="RHEA:21248"/>
        <dbReference type="Rhea" id="RHEA-COMP:14527"/>
        <dbReference type="Rhea" id="RHEA-COMP:17342"/>
        <dbReference type="ChEBI" id="CHEBI:33019"/>
        <dbReference type="ChEBI" id="CHEBI:61557"/>
        <dbReference type="ChEBI" id="CHEBI:140395"/>
        <dbReference type="EC" id="2.7.7.6"/>
    </reaction>
</comment>